<feature type="chain" id="PRO_5021988093" description="Keratinocyte differentiation factor 1" evidence="2">
    <location>
        <begin position="20"/>
        <end position="968"/>
    </location>
</feature>
<keyword evidence="4" id="KW-1185">Reference proteome</keyword>
<proteinExistence type="predicted"/>
<feature type="region of interest" description="Disordered" evidence="1">
    <location>
        <begin position="370"/>
        <end position="397"/>
    </location>
</feature>
<organism evidence="3 4">
    <name type="scientific">Danionella cerebrum</name>
    <dbReference type="NCBI Taxonomy" id="2873325"/>
    <lineage>
        <taxon>Eukaryota</taxon>
        <taxon>Metazoa</taxon>
        <taxon>Chordata</taxon>
        <taxon>Craniata</taxon>
        <taxon>Vertebrata</taxon>
        <taxon>Euteleostomi</taxon>
        <taxon>Actinopterygii</taxon>
        <taxon>Neopterygii</taxon>
        <taxon>Teleostei</taxon>
        <taxon>Ostariophysi</taxon>
        <taxon>Cypriniformes</taxon>
        <taxon>Danionidae</taxon>
        <taxon>Danioninae</taxon>
        <taxon>Danionella</taxon>
    </lineage>
</organism>
<feature type="compositionally biased region" description="Polar residues" evidence="1">
    <location>
        <begin position="123"/>
        <end position="134"/>
    </location>
</feature>
<keyword evidence="2" id="KW-0732">Signal</keyword>
<dbReference type="GO" id="GO:0010482">
    <property type="term" value="P:regulation of epidermal cell division"/>
    <property type="evidence" value="ECO:0007669"/>
    <property type="project" value="TreeGrafter"/>
</dbReference>
<accession>A0A553R1B8</accession>
<dbReference type="AlphaFoldDB" id="A0A553R1B8"/>
<dbReference type="Proteomes" id="UP000316079">
    <property type="component" value="Unassembled WGS sequence"/>
</dbReference>
<dbReference type="GO" id="GO:0030054">
    <property type="term" value="C:cell junction"/>
    <property type="evidence" value="ECO:0007669"/>
    <property type="project" value="TreeGrafter"/>
</dbReference>
<dbReference type="PANTHER" id="PTHR35085:SF2">
    <property type="entry name" value="KERATINOCYTE DIFFERENTIATION FACTOR 1-LIKE"/>
    <property type="match status" value="1"/>
</dbReference>
<name>A0A553R1B8_9TELE</name>
<evidence type="ECO:0000313" key="3">
    <source>
        <dbReference type="EMBL" id="TRY95971.1"/>
    </source>
</evidence>
<protein>
    <recommendedName>
        <fullName evidence="5">Keratinocyte differentiation factor 1</fullName>
    </recommendedName>
</protein>
<dbReference type="PANTHER" id="PTHR35085">
    <property type="entry name" value="KERATINOCYTE DIFFERENTIATION FACTOR 1"/>
    <property type="match status" value="1"/>
</dbReference>
<feature type="region of interest" description="Disordered" evidence="1">
    <location>
        <begin position="426"/>
        <end position="457"/>
    </location>
</feature>
<gene>
    <name evidence="3" type="ORF">DNTS_026797</name>
</gene>
<evidence type="ECO:0008006" key="5">
    <source>
        <dbReference type="Google" id="ProtNLM"/>
    </source>
</evidence>
<sequence length="968" mass="106770">MECMSCLSFLAVMFPVVVASWSYDGNVQTAVERVSAPLPKFGPWVRQKGIWSLPVDWPVQAALGNDDYNPGRLFVGTKVESEAFQMAAEGAPRAMSFKASAPKHLPGFDQLSASPWRNFNPGTQIASASWTNSKRTQKEPESNTLKASADDSSYRRTLNTNVFLARRNRFGSFAQKAQSDSNTNPAVVSSGLIFVVKSDSSQGSAGYSAPLEPVKPVSRLAEPSQTSRDAVSTAISQGMSWNRPHDHYMGGTSFSNHPELEEDTELDCVDDDDYDDEGIVPGSNEILLNPQDGSRRNNLQKLFAPMEVGTKQSSFASSGAIVFHNPTDTRPPVNQNPLPNKQFKVNQNSKNVPQATIPYVSSSLVWDPATGTRPPFRPSTGASNPSRDLGFNGAQNNFPASNDINTVRVRLNKPFASSFGPIQAQKSTSAVGGSFPSPKALRDQEQKPGQSVRIPLSSSTPLHYRSAMTQSQLVETQGRCTQCYAIQSRFGQGVIRRSSSMLPSNRQVGKPTNTTDGSGDDVISVVLYLLNQLKGYQTLGKRCKRQTLGEFQVEQPLELSGLPENSQHRKIATFPSIWVTRGWSGLSVVPMENTRSWAGGPIAEGPFRERSVDPEIQHFGVRHKVNKDANGNTTGPETIAFLPIKEEPVSGSCVCGTCASLGSCKKLFCNVLTCGLFRVCRRLPCLVSNENAPVNANVDKQQSSLQNEESFYPDVRIRGVKVDTSVIEDDEHMSLSTSKMEMDSSIYMSTLPEDDFVSGSEVEDVDKLITRKLIEVFSEFEINELAKCTTDSMFLRRTHEISQLISEIVEEHNMEAKEAECRLVREIIRISTRKSKKKPQIRPTDLQRDSGNETWNSKMNSPKSFSSMSDGELQISMERPDDIEARKLRNSSFLFKLRDVQSVEARQPVSRYGEKKGKHPLGVSKKLPSLQKHRCYAAGHGREILTSNDSSCTVYSYVIRPLAVIATV</sequence>
<feature type="signal peptide" evidence="2">
    <location>
        <begin position="1"/>
        <end position="19"/>
    </location>
</feature>
<dbReference type="InterPro" id="IPR028003">
    <property type="entry name" value="KDF1"/>
</dbReference>
<evidence type="ECO:0000313" key="4">
    <source>
        <dbReference type="Proteomes" id="UP000316079"/>
    </source>
</evidence>
<dbReference type="EMBL" id="SRMA01025332">
    <property type="protein sequence ID" value="TRY95971.1"/>
    <property type="molecule type" value="Genomic_DNA"/>
</dbReference>
<feature type="region of interest" description="Disordered" evidence="1">
    <location>
        <begin position="123"/>
        <end position="152"/>
    </location>
</feature>
<dbReference type="GO" id="GO:0003334">
    <property type="term" value="P:keratinocyte development"/>
    <property type="evidence" value="ECO:0007669"/>
    <property type="project" value="InterPro"/>
</dbReference>
<reference evidence="3 4" key="1">
    <citation type="journal article" date="2019" name="Sci. Data">
        <title>Hybrid genome assembly and annotation of Danionella translucida.</title>
        <authorList>
            <person name="Kadobianskyi M."/>
            <person name="Schulze L."/>
            <person name="Schuelke M."/>
            <person name="Judkewitz B."/>
        </authorList>
    </citation>
    <scope>NUCLEOTIDE SEQUENCE [LARGE SCALE GENOMIC DNA]</scope>
    <source>
        <strain evidence="3 4">Bolton</strain>
    </source>
</reference>
<comment type="caution">
    <text evidence="3">The sequence shown here is derived from an EMBL/GenBank/DDBJ whole genome shotgun (WGS) entry which is preliminary data.</text>
</comment>
<feature type="region of interest" description="Disordered" evidence="1">
    <location>
        <begin position="834"/>
        <end position="869"/>
    </location>
</feature>
<evidence type="ECO:0000256" key="2">
    <source>
        <dbReference type="SAM" id="SignalP"/>
    </source>
</evidence>
<feature type="compositionally biased region" description="Polar residues" evidence="1">
    <location>
        <begin position="852"/>
        <end position="869"/>
    </location>
</feature>
<dbReference type="OrthoDB" id="8640515at2759"/>
<evidence type="ECO:0000256" key="1">
    <source>
        <dbReference type="SAM" id="MobiDB-lite"/>
    </source>
</evidence>
<dbReference type="Pfam" id="PF15551">
    <property type="entry name" value="DUF4656"/>
    <property type="match status" value="1"/>
</dbReference>
<feature type="region of interest" description="Disordered" evidence="1">
    <location>
        <begin position="270"/>
        <end position="295"/>
    </location>
</feature>